<dbReference type="Proteomes" id="UP001153618">
    <property type="component" value="Unassembled WGS sequence"/>
</dbReference>
<proteinExistence type="predicted"/>
<dbReference type="AlphaFoldDB" id="A0A9W4HP54"/>
<accession>A0A9W4HP54</accession>
<dbReference type="EMBL" id="CAJVOS010000024">
    <property type="protein sequence ID" value="CAG8106277.1"/>
    <property type="molecule type" value="Genomic_DNA"/>
</dbReference>
<evidence type="ECO:0000313" key="2">
    <source>
        <dbReference type="Proteomes" id="UP001153618"/>
    </source>
</evidence>
<keyword evidence="2" id="KW-1185">Reference proteome</keyword>
<comment type="caution">
    <text evidence="1">The sequence shown here is derived from an EMBL/GenBank/DDBJ whole genome shotgun (WGS) entry which is preliminary data.</text>
</comment>
<protein>
    <submittedName>
        <fullName evidence="1">Uncharacterized protein</fullName>
    </submittedName>
</protein>
<reference evidence="1" key="1">
    <citation type="submission" date="2021-07" db="EMBL/GenBank/DDBJ databases">
        <authorList>
            <person name="Branca A.L. A."/>
        </authorList>
    </citation>
    <scope>NUCLEOTIDE SEQUENCE</scope>
</reference>
<dbReference type="OrthoDB" id="5391496at2759"/>
<name>A0A9W4HP54_PENOL</name>
<evidence type="ECO:0000313" key="1">
    <source>
        <dbReference type="EMBL" id="CAG8106277.1"/>
    </source>
</evidence>
<sequence length="216" mass="23700">MASKATSPKRSIAHCDLLPDLLQQLLESDHNTHLVVCATKSEFLVHLAAAIRKQRADSEAATSHDLLTKTIGLLARSSNITVAFCSTLESFRAHIAVFKPTADEPGSQRRQLLSILDMVALHTTTTEFSAQGLSRTLASVVETAYKAGIDLRLDECENALDSSNPLWGRRIWDTNVPLLNGSVRMGGDETNWGARGIPVRRIAERWFEFHPNGPTG</sequence>
<gene>
    <name evidence="1" type="ORF">POLS_LOCUS4821</name>
</gene>
<organism evidence="1 2">
    <name type="scientific">Penicillium olsonii</name>
    <dbReference type="NCBI Taxonomy" id="99116"/>
    <lineage>
        <taxon>Eukaryota</taxon>
        <taxon>Fungi</taxon>
        <taxon>Dikarya</taxon>
        <taxon>Ascomycota</taxon>
        <taxon>Pezizomycotina</taxon>
        <taxon>Eurotiomycetes</taxon>
        <taxon>Eurotiomycetidae</taxon>
        <taxon>Eurotiales</taxon>
        <taxon>Aspergillaceae</taxon>
        <taxon>Penicillium</taxon>
    </lineage>
</organism>